<protein>
    <submittedName>
        <fullName evidence="1">Uncharacterized protein</fullName>
    </submittedName>
</protein>
<dbReference type="Proteomes" id="UP000004079">
    <property type="component" value="Unassembled WGS sequence"/>
</dbReference>
<proteinExistence type="predicted"/>
<evidence type="ECO:0000313" key="2">
    <source>
        <dbReference type="Proteomes" id="UP000004079"/>
    </source>
</evidence>
<gene>
    <name evidence="1" type="ORF">HMPREF0971_02969</name>
</gene>
<dbReference type="HOGENOM" id="CLU_3274641_0_0_10"/>
<sequence>MLTHHPFHCFIHKKYVVWNTFAVANHSERGCKKKDADYKEK</sequence>
<reference evidence="1 2" key="1">
    <citation type="submission" date="2009-11" db="EMBL/GenBank/DDBJ databases">
        <authorList>
            <person name="Weinstock G."/>
            <person name="Sodergren E."/>
            <person name="Clifton S."/>
            <person name="Fulton L."/>
            <person name="Fulton B."/>
            <person name="Courtney L."/>
            <person name="Fronick C."/>
            <person name="Harrison M."/>
            <person name="Strong C."/>
            <person name="Farmer C."/>
            <person name="Delahaunty K."/>
            <person name="Markovic C."/>
            <person name="Hall O."/>
            <person name="Minx P."/>
            <person name="Tomlinson C."/>
            <person name="Mitreva M."/>
            <person name="Nelson J."/>
            <person name="Hou S."/>
            <person name="Wollam A."/>
            <person name="Pepin K.H."/>
            <person name="Johnson M."/>
            <person name="Bhonagiri V."/>
            <person name="Nash W.E."/>
            <person name="Warren W."/>
            <person name="Chinwalla A."/>
            <person name="Mardis E.R."/>
            <person name="Wilson R.K."/>
        </authorList>
    </citation>
    <scope>NUCLEOTIDE SEQUENCE [LARGE SCALE GENOMIC DNA]</scope>
    <source>
        <strain evidence="1 2">F0302</strain>
    </source>
</reference>
<comment type="caution">
    <text evidence="1">The sequence shown here is derived from an EMBL/GenBank/DDBJ whole genome shotgun (WGS) entry which is preliminary data.</text>
</comment>
<accession>D1QVJ1</accession>
<name>D1QVJ1_9BACT</name>
<dbReference type="AlphaFoldDB" id="D1QVJ1"/>
<organism evidence="1 2">
    <name type="scientific">Segatella oris F0302</name>
    <dbReference type="NCBI Taxonomy" id="649760"/>
    <lineage>
        <taxon>Bacteria</taxon>
        <taxon>Pseudomonadati</taxon>
        <taxon>Bacteroidota</taxon>
        <taxon>Bacteroidia</taxon>
        <taxon>Bacteroidales</taxon>
        <taxon>Prevotellaceae</taxon>
        <taxon>Segatella</taxon>
    </lineage>
</organism>
<dbReference type="EMBL" id="ACUZ02000056">
    <property type="protein sequence ID" value="EFB30712.1"/>
    <property type="molecule type" value="Genomic_DNA"/>
</dbReference>
<evidence type="ECO:0000313" key="1">
    <source>
        <dbReference type="EMBL" id="EFB30712.1"/>
    </source>
</evidence>